<sequence>MNRIVLTRSISPVIPIIGIPLKGFNNIFIATKTNCGCFLRASYRMVRCSRTSNRQIEDKAKDVTFYIGNYLNTMLSDLADLCVEGYSSIECDCPVPDIVAFVMGSTEVMINMLRVKRIEYEDYLKVFAALDGKFWQVEPSYIAALRCAYMFQEACICRDVDDIVRLGNIQAAINPIGEIPCSTSNTCLEVHSPFDTPTTSYILKFTSHVASLVAQDIVNDKRISEQTLKHLHLLYGIETTLVLETHNATDLELGNMLRLKPIADISSVRLYTIEIQ</sequence>
<reference evidence="1" key="1">
    <citation type="journal article" date="2020" name="mSystems">
        <title>Genome- and Community-Level Interaction Insights into Carbon Utilization and Element Cycling Functions of Hydrothermarchaeota in Hydrothermal Sediment.</title>
        <authorList>
            <person name="Zhou Z."/>
            <person name="Liu Y."/>
            <person name="Xu W."/>
            <person name="Pan J."/>
            <person name="Luo Z.H."/>
            <person name="Li M."/>
        </authorList>
    </citation>
    <scope>NUCLEOTIDE SEQUENCE [LARGE SCALE GENOMIC DNA]</scope>
    <source>
        <strain evidence="1">SpSt-16</strain>
    </source>
</reference>
<protein>
    <submittedName>
        <fullName evidence="1">Uncharacterized protein</fullName>
    </submittedName>
</protein>
<evidence type="ECO:0000313" key="1">
    <source>
        <dbReference type="EMBL" id="HEW52949.1"/>
    </source>
</evidence>
<dbReference type="AlphaFoldDB" id="A0A7C2VHF5"/>
<proteinExistence type="predicted"/>
<comment type="caution">
    <text evidence="1">The sequence shown here is derived from an EMBL/GenBank/DDBJ whole genome shotgun (WGS) entry which is preliminary data.</text>
</comment>
<accession>A0A7C2VHF5</accession>
<dbReference type="EMBL" id="DSGT01000006">
    <property type="protein sequence ID" value="HEW52949.1"/>
    <property type="molecule type" value="Genomic_DNA"/>
</dbReference>
<organism evidence="1">
    <name type="scientific">Ignisphaera aggregans</name>
    <dbReference type="NCBI Taxonomy" id="334771"/>
    <lineage>
        <taxon>Archaea</taxon>
        <taxon>Thermoproteota</taxon>
        <taxon>Thermoprotei</taxon>
        <taxon>Desulfurococcales</taxon>
        <taxon>Desulfurococcaceae</taxon>
        <taxon>Ignisphaera</taxon>
    </lineage>
</organism>
<name>A0A7C2VHF5_9CREN</name>
<gene>
    <name evidence="1" type="ORF">ENO77_02085</name>
</gene>